<reference evidence="2 3" key="1">
    <citation type="submission" date="2019-03" db="EMBL/GenBank/DDBJ databases">
        <title>Above-ground endophytic microbial communities from plants in different locations in the United States.</title>
        <authorList>
            <person name="Frank C."/>
        </authorList>
    </citation>
    <scope>NUCLEOTIDE SEQUENCE [LARGE SCALE GENOMIC DNA]</scope>
    <source>
        <strain evidence="2 3">LP_13_YM</strain>
    </source>
</reference>
<dbReference type="Proteomes" id="UP000295645">
    <property type="component" value="Unassembled WGS sequence"/>
</dbReference>
<feature type="region of interest" description="Disordered" evidence="1">
    <location>
        <begin position="1"/>
        <end position="23"/>
    </location>
</feature>
<dbReference type="EMBL" id="SMCS01000001">
    <property type="protein sequence ID" value="TCV97700.1"/>
    <property type="molecule type" value="Genomic_DNA"/>
</dbReference>
<sequence length="91" mass="9660">MLKGDLKVAVPMPPPKGNNDLADWDLPDSTPCGVEIQGSEFKPVPGSPHVFVASAPEQFKLTVTATLLPGGAVELAYSRYVDESENHLISA</sequence>
<organism evidence="2 3">
    <name type="scientific">Luteibacter rhizovicinus</name>
    <dbReference type="NCBI Taxonomy" id="242606"/>
    <lineage>
        <taxon>Bacteria</taxon>
        <taxon>Pseudomonadati</taxon>
        <taxon>Pseudomonadota</taxon>
        <taxon>Gammaproteobacteria</taxon>
        <taxon>Lysobacterales</taxon>
        <taxon>Rhodanobacteraceae</taxon>
        <taxon>Luteibacter</taxon>
    </lineage>
</organism>
<gene>
    <name evidence="2" type="ORF">EC912_101717</name>
</gene>
<dbReference type="OrthoDB" id="5956907at2"/>
<comment type="caution">
    <text evidence="2">The sequence shown here is derived from an EMBL/GenBank/DDBJ whole genome shotgun (WGS) entry which is preliminary data.</text>
</comment>
<evidence type="ECO:0000313" key="2">
    <source>
        <dbReference type="EMBL" id="TCV97700.1"/>
    </source>
</evidence>
<accession>A0A4R3YYH1</accession>
<dbReference type="RefSeq" id="WP_132141741.1">
    <property type="nucleotide sequence ID" value="NZ_SMCS01000001.1"/>
</dbReference>
<protein>
    <submittedName>
        <fullName evidence="2">Uncharacterized protein</fullName>
    </submittedName>
</protein>
<dbReference type="AlphaFoldDB" id="A0A4R3YYH1"/>
<evidence type="ECO:0000313" key="3">
    <source>
        <dbReference type="Proteomes" id="UP000295645"/>
    </source>
</evidence>
<proteinExistence type="predicted"/>
<evidence type="ECO:0000256" key="1">
    <source>
        <dbReference type="SAM" id="MobiDB-lite"/>
    </source>
</evidence>
<keyword evidence="3" id="KW-1185">Reference proteome</keyword>
<name>A0A4R3YYH1_9GAMM</name>